<dbReference type="Pfam" id="PF25390">
    <property type="entry name" value="WD40_RLD"/>
    <property type="match status" value="1"/>
</dbReference>
<name>A0AA88GXN1_NAELO</name>
<dbReference type="GO" id="GO:0005085">
    <property type="term" value="F:guanyl-nucleotide exchange factor activity"/>
    <property type="evidence" value="ECO:0007669"/>
    <property type="project" value="TreeGrafter"/>
</dbReference>
<feature type="compositionally biased region" description="Low complexity" evidence="4">
    <location>
        <begin position="538"/>
        <end position="554"/>
    </location>
</feature>
<feature type="repeat" description="RCC1" evidence="3">
    <location>
        <begin position="740"/>
        <end position="793"/>
    </location>
</feature>
<protein>
    <recommendedName>
        <fullName evidence="5">RCC1-like domain-containing protein</fullName>
    </recommendedName>
</protein>
<evidence type="ECO:0000313" key="7">
    <source>
        <dbReference type="Proteomes" id="UP000816034"/>
    </source>
</evidence>
<dbReference type="PANTHER" id="PTHR45982">
    <property type="entry name" value="REGULATOR OF CHROMOSOME CONDENSATION"/>
    <property type="match status" value="1"/>
</dbReference>
<dbReference type="InterPro" id="IPR058923">
    <property type="entry name" value="RCC1-like_dom"/>
</dbReference>
<dbReference type="EMBL" id="PYSW02000009">
    <property type="protein sequence ID" value="KAG2388920.1"/>
    <property type="molecule type" value="Genomic_DNA"/>
</dbReference>
<keyword evidence="1" id="KW-0344">Guanine-nucleotide releasing factor</keyword>
<dbReference type="RefSeq" id="XP_044552912.1">
    <property type="nucleotide sequence ID" value="XM_044693134.1"/>
</dbReference>
<sequence>MQPLVKLFGQAMKFNSLASTESSSRQEDALPPQQLRAARSSGKTSSITSTVTTTTSGLANGSNSSSNNNHTQVSSPGSLNHSSATNTSSSTSSRSHNSSPSSSPKQEDDDAFNLTGTTNSTGGSASLDGLDYLLLGHHSPNVHTTTQATATATTSCNYNYHQGMTSSNVQHQHFLNIPSYNVTGPRFSTESSMGSKGLSTTPVDAHHPRKHLPSGSLIRPYHHYKVFYCGDNRYNLLHDIAVDQFVLSKSTRLYKIGKSAPIDRLTLSNSKITSHSSTRRASNAANHNCHSQQQKPMAQDHSMHSVNNHHQQQHHNPNSHALNPSMVTAATGNHDGLDYYCTSDSSFLLKPPAISLSLADDESSMLLSTFEQQSLPTEDFMDIQQANSFSISSSLLNIAPMPTSIGQQLFYSLTSTNNLPPNSENPTILFNDNPDCHMKDDDDNHRMLYNTNDEKDHFQQHLNVNAMMLSNPQSTCQPYFKSSVDSVSFLTPFLNQVNNQVSTNILTNSVNATNGAHLTRMSVSNNSSSSDIQKNPFGSNSSNGTSSSSNKSGSHSSIFGSNSSFAEGIETTVIHPIDIHRFLSSSSSAMTATGAPVTTKTTSGHVFANNFSYITEEIVFVAAGFDSTFFLSQSGRIWSCGENACHQLGHPGNDLDEIRDAQFLNIKEIFSRGEHTLFLANDNTSLYSCGSNRYGQCGVGTFDPEIRSLARVKTSNFGTVQQILQVVCGYDHTVVLSADHNVYMCGDNTDFQLGNTFPQHVHTLTKLDTTKFTKSRIVKVQAGDYHTIALTASGEVFVTGSNNYGEIGSTGTKECFTLLTELYKSFGNIMISDIFSNSLTSYLRDSNGNFYVMGDNQYGHAAVGFAKDVIPPMRSQILSDPDVLDIYVGKCHLVYTKRSKKSPQDVEVFSLGLNEFNQLGIESAGADDHHITPVRLLDLETIYQYQQKRWRTKRMNIVCSTYATIVYFTQRNEQETTELFRLLMLRLIQPDKWFSAVEGKKKLEMGFDLGIEGGNANNFADISMQCVE</sequence>
<evidence type="ECO:0000313" key="6">
    <source>
        <dbReference type="EMBL" id="KAG2388920.1"/>
    </source>
</evidence>
<feature type="region of interest" description="Disordered" evidence="4">
    <location>
        <begin position="521"/>
        <end position="554"/>
    </location>
</feature>
<feature type="region of interest" description="Disordered" evidence="4">
    <location>
        <begin position="187"/>
        <end position="209"/>
    </location>
</feature>
<dbReference type="PROSITE" id="PS50012">
    <property type="entry name" value="RCC1_3"/>
    <property type="match status" value="2"/>
</dbReference>
<feature type="domain" description="RCC1-like" evidence="5">
    <location>
        <begin position="616"/>
        <end position="937"/>
    </location>
</feature>
<accession>A0AA88GXN1</accession>
<dbReference type="PANTHER" id="PTHR45982:SF1">
    <property type="entry name" value="REGULATOR OF CHROMOSOME CONDENSATION"/>
    <property type="match status" value="1"/>
</dbReference>
<evidence type="ECO:0000256" key="2">
    <source>
        <dbReference type="ARBA" id="ARBA00022737"/>
    </source>
</evidence>
<dbReference type="InterPro" id="IPR051553">
    <property type="entry name" value="Ran_GTPase-activating"/>
</dbReference>
<dbReference type="InterPro" id="IPR000408">
    <property type="entry name" value="Reg_chr_condens"/>
</dbReference>
<dbReference type="SUPFAM" id="SSF50985">
    <property type="entry name" value="RCC1/BLIP-II"/>
    <property type="match status" value="1"/>
</dbReference>
<dbReference type="GeneID" id="68092821"/>
<evidence type="ECO:0000259" key="5">
    <source>
        <dbReference type="Pfam" id="PF25390"/>
    </source>
</evidence>
<feature type="compositionally biased region" description="Low complexity" evidence="4">
    <location>
        <begin position="40"/>
        <end position="103"/>
    </location>
</feature>
<dbReference type="GO" id="GO:0005737">
    <property type="term" value="C:cytoplasm"/>
    <property type="evidence" value="ECO:0007669"/>
    <property type="project" value="TreeGrafter"/>
</dbReference>
<gene>
    <name evidence="6" type="ORF">C9374_000359</name>
</gene>
<feature type="compositionally biased region" description="Polar residues" evidence="4">
    <location>
        <begin position="270"/>
        <end position="296"/>
    </location>
</feature>
<dbReference type="AlphaFoldDB" id="A0AA88GXN1"/>
<keyword evidence="7" id="KW-1185">Reference proteome</keyword>
<evidence type="ECO:0000256" key="3">
    <source>
        <dbReference type="PROSITE-ProRule" id="PRU00235"/>
    </source>
</evidence>
<feature type="compositionally biased region" description="Low complexity" evidence="4">
    <location>
        <begin position="304"/>
        <end position="320"/>
    </location>
</feature>
<feature type="repeat" description="RCC1" evidence="3">
    <location>
        <begin position="684"/>
        <end position="739"/>
    </location>
</feature>
<keyword evidence="2" id="KW-0677">Repeat</keyword>
<dbReference type="Gene3D" id="2.130.10.30">
    <property type="entry name" value="Regulator of chromosome condensation 1/beta-lactamase-inhibitor protein II"/>
    <property type="match status" value="1"/>
</dbReference>
<evidence type="ECO:0000256" key="4">
    <source>
        <dbReference type="SAM" id="MobiDB-lite"/>
    </source>
</evidence>
<dbReference type="InterPro" id="IPR009091">
    <property type="entry name" value="RCC1/BLIP-II"/>
</dbReference>
<reference evidence="6 7" key="1">
    <citation type="journal article" date="2018" name="BMC Genomics">
        <title>The genome of Naegleria lovaniensis, the basis for a comparative approach to unravel pathogenicity factors of the human pathogenic amoeba N. fowleri.</title>
        <authorList>
            <person name="Liechti N."/>
            <person name="Schurch N."/>
            <person name="Bruggmann R."/>
            <person name="Wittwer M."/>
        </authorList>
    </citation>
    <scope>NUCLEOTIDE SEQUENCE [LARGE SCALE GENOMIC DNA]</scope>
    <source>
        <strain evidence="6 7">ATCC 30569</strain>
    </source>
</reference>
<feature type="region of interest" description="Disordered" evidence="4">
    <location>
        <begin position="270"/>
        <end position="328"/>
    </location>
</feature>
<evidence type="ECO:0000256" key="1">
    <source>
        <dbReference type="ARBA" id="ARBA00022658"/>
    </source>
</evidence>
<feature type="region of interest" description="Disordered" evidence="4">
    <location>
        <begin position="16"/>
        <end position="123"/>
    </location>
</feature>
<feature type="compositionally biased region" description="Polar residues" evidence="4">
    <location>
        <begin position="187"/>
        <end position="202"/>
    </location>
</feature>
<proteinExistence type="predicted"/>
<organism evidence="6 7">
    <name type="scientific">Naegleria lovaniensis</name>
    <name type="common">Amoeba</name>
    <dbReference type="NCBI Taxonomy" id="51637"/>
    <lineage>
        <taxon>Eukaryota</taxon>
        <taxon>Discoba</taxon>
        <taxon>Heterolobosea</taxon>
        <taxon>Tetramitia</taxon>
        <taxon>Eutetramitia</taxon>
        <taxon>Vahlkampfiidae</taxon>
        <taxon>Naegleria</taxon>
    </lineage>
</organism>
<dbReference type="Proteomes" id="UP000816034">
    <property type="component" value="Unassembled WGS sequence"/>
</dbReference>
<comment type="caution">
    <text evidence="6">The sequence shown here is derived from an EMBL/GenBank/DDBJ whole genome shotgun (WGS) entry which is preliminary data.</text>
</comment>